<feature type="transmembrane region" description="Helical" evidence="1">
    <location>
        <begin position="181"/>
        <end position="201"/>
    </location>
</feature>
<keyword evidence="1" id="KW-0812">Transmembrane</keyword>
<dbReference type="EMBL" id="JAEQMG010000061">
    <property type="protein sequence ID" value="MBK6088487.1"/>
    <property type="molecule type" value="Genomic_DNA"/>
</dbReference>
<comment type="caution">
    <text evidence="3">The sequence shown here is derived from an EMBL/GenBank/DDBJ whole genome shotgun (WGS) entry which is preliminary data.</text>
</comment>
<feature type="transmembrane region" description="Helical" evidence="1">
    <location>
        <begin position="242"/>
        <end position="265"/>
    </location>
</feature>
<feature type="transmembrane region" description="Helical" evidence="1">
    <location>
        <begin position="327"/>
        <end position="349"/>
    </location>
</feature>
<dbReference type="SMART" id="SM00471">
    <property type="entry name" value="HDc"/>
    <property type="match status" value="1"/>
</dbReference>
<organism evidence="3 4">
    <name type="scientific">Ruminococcus difficilis</name>
    <dbReference type="NCBI Taxonomy" id="2763069"/>
    <lineage>
        <taxon>Bacteria</taxon>
        <taxon>Bacillati</taxon>
        <taxon>Bacillota</taxon>
        <taxon>Clostridia</taxon>
        <taxon>Eubacteriales</taxon>
        <taxon>Oscillospiraceae</taxon>
        <taxon>Ruminococcus</taxon>
    </lineage>
</organism>
<feature type="transmembrane region" description="Helical" evidence="1">
    <location>
        <begin position="355"/>
        <end position="377"/>
    </location>
</feature>
<evidence type="ECO:0000259" key="2">
    <source>
        <dbReference type="PROSITE" id="PS51832"/>
    </source>
</evidence>
<dbReference type="SUPFAM" id="SSF109604">
    <property type="entry name" value="HD-domain/PDEase-like"/>
    <property type="match status" value="1"/>
</dbReference>
<feature type="transmembrane region" description="Helical" evidence="1">
    <location>
        <begin position="272"/>
        <end position="291"/>
    </location>
</feature>
<keyword evidence="1" id="KW-0472">Membrane</keyword>
<dbReference type="Pfam" id="PF13487">
    <property type="entry name" value="HD_5"/>
    <property type="match status" value="1"/>
</dbReference>
<dbReference type="Gene3D" id="1.10.3210.10">
    <property type="entry name" value="Hypothetical protein af1432"/>
    <property type="match status" value="1"/>
</dbReference>
<dbReference type="InterPro" id="IPR052020">
    <property type="entry name" value="Cyclic_di-GMP/3'3'-cGAMP_PDE"/>
</dbReference>
<name>A0A934TZF3_9FIRM</name>
<feature type="domain" description="HD-GYP" evidence="2">
    <location>
        <begin position="537"/>
        <end position="734"/>
    </location>
</feature>
<dbReference type="PROSITE" id="PS51832">
    <property type="entry name" value="HD_GYP"/>
    <property type="match status" value="1"/>
</dbReference>
<evidence type="ECO:0000256" key="1">
    <source>
        <dbReference type="SAM" id="Phobius"/>
    </source>
</evidence>
<dbReference type="Proteomes" id="UP000633365">
    <property type="component" value="Unassembled WGS sequence"/>
</dbReference>
<keyword evidence="4" id="KW-1185">Reference proteome</keyword>
<proteinExistence type="predicted"/>
<feature type="transmembrane region" description="Helical" evidence="1">
    <location>
        <begin position="297"/>
        <end position="315"/>
    </location>
</feature>
<gene>
    <name evidence="3" type="ORF">JKK62_07430</name>
</gene>
<evidence type="ECO:0000313" key="4">
    <source>
        <dbReference type="Proteomes" id="UP000633365"/>
    </source>
</evidence>
<protein>
    <submittedName>
        <fullName evidence="3">HD domain-containing protein</fullName>
    </submittedName>
</protein>
<reference evidence="3" key="1">
    <citation type="submission" date="2021-01" db="EMBL/GenBank/DDBJ databases">
        <title>Genome public.</title>
        <authorList>
            <person name="Liu C."/>
            <person name="Sun Q."/>
        </authorList>
    </citation>
    <scope>NUCLEOTIDE SEQUENCE</scope>
    <source>
        <strain evidence="3">M6</strain>
    </source>
</reference>
<feature type="transmembrane region" description="Helical" evidence="1">
    <location>
        <begin position="21"/>
        <end position="43"/>
    </location>
</feature>
<dbReference type="InterPro" id="IPR037522">
    <property type="entry name" value="HD_GYP_dom"/>
</dbReference>
<dbReference type="InterPro" id="IPR003607">
    <property type="entry name" value="HD/PDEase_dom"/>
</dbReference>
<dbReference type="RefSeq" id="WP_201427381.1">
    <property type="nucleotide sequence ID" value="NZ_JAEQMG010000061.1"/>
</dbReference>
<dbReference type="PANTHER" id="PTHR45228">
    <property type="entry name" value="CYCLIC DI-GMP PHOSPHODIESTERASE TM_0186-RELATED"/>
    <property type="match status" value="1"/>
</dbReference>
<feature type="transmembrane region" description="Helical" evidence="1">
    <location>
        <begin position="208"/>
        <end position="230"/>
    </location>
</feature>
<dbReference type="AlphaFoldDB" id="A0A934TZF3"/>
<keyword evidence="1" id="KW-1133">Transmembrane helix</keyword>
<evidence type="ECO:0000313" key="3">
    <source>
        <dbReference type="EMBL" id="MBK6088487.1"/>
    </source>
</evidence>
<dbReference type="CDD" id="cd00077">
    <property type="entry name" value="HDc"/>
    <property type="match status" value="1"/>
</dbReference>
<accession>A0A934TZF3</accession>
<sequence length="735" mass="83036">MKKIGFKKLNEKFTKRGVLPLLGISLIILLLTVAVYFVAHYVANSYTDENRFSNWNYLYTEKAGSVPDGELRIYNAQNPIITEGKKGNIYFTKTLEPSDKASNLVLITDFAPVKILLNGKEIYNNQFDTAEYVGNCYNAVTLEPSTQERQLEVMLKLPLSVRFETYLNPPGDPAFTNMPGFMIGLIMMGVGLLAAIVFGLLSAVKKRLFRSIIVSGLLFYVGLALALYMLPEVTYLFNTPKWMNITALPVHLTFMVVLLCLNGLFKESRKTAIAILFASGISAIAVLVAFNPLTIKLAILLMCLLTTAAAVYVARTAMVQLDRRIQYAAPVFVMCVFCVMIMVLAAIFMSTRQRILYIYNVTISSIVIMCVLEYIYIHDFRLEQQTIDVRDQSVKYSKSVEGISQFIRNMLDCRDKSKFYDTAVREILDLIVKYNPDNTDIRYCVAVKDGGTYTEVVNNGISSCNYEMIEQNGRKNDRECLFAGTYFEYILKNKDEVGAIFHFENIKDGMDVFFISMIEATYCGLVTTYEDIFTDGTHRDINVIFAELAENTELDNGCSVDHLINIRNNSRELCLRIGIDEERAEHISIASELHDLGKIAVPKDIIHKEGRLTEEERVMINSHTEFGYTILSAYDDDPILATAAVIARYHHERYDGTGNNGLKGEEIPIEARVVAVCDVYDALISERTYKKPWSKEDAMHYLKENEGKLFDPDICEKFIAFIGEEAEAKKPAAAQ</sequence>